<dbReference type="PANTHER" id="PTHR31286:SF153">
    <property type="entry name" value="DUF4283 DOMAIN PROTEIN"/>
    <property type="match status" value="1"/>
</dbReference>
<keyword evidence="3" id="KW-1185">Reference proteome</keyword>
<evidence type="ECO:0000313" key="2">
    <source>
        <dbReference type="EMBL" id="DAD24221.1"/>
    </source>
</evidence>
<dbReference type="Pfam" id="PF14392">
    <property type="entry name" value="zf-CCHC_4"/>
    <property type="match status" value="1"/>
</dbReference>
<gene>
    <name evidence="2" type="ORF">HUJ06_025684</name>
</gene>
<evidence type="ECO:0000313" key="3">
    <source>
        <dbReference type="Proteomes" id="UP000607653"/>
    </source>
</evidence>
<reference evidence="2 3" key="1">
    <citation type="journal article" date="2020" name="Mol. Biol. Evol.">
        <title>Distinct Expression and Methylation Patterns for Genes with Different Fates following a Single Whole-Genome Duplication in Flowering Plants.</title>
        <authorList>
            <person name="Shi T."/>
            <person name="Rahmani R.S."/>
            <person name="Gugger P.F."/>
            <person name="Wang M."/>
            <person name="Li H."/>
            <person name="Zhang Y."/>
            <person name="Li Z."/>
            <person name="Wang Q."/>
            <person name="Van de Peer Y."/>
            <person name="Marchal K."/>
            <person name="Chen J."/>
        </authorList>
    </citation>
    <scope>NUCLEOTIDE SEQUENCE [LARGE SCALE GENOMIC DNA]</scope>
    <source>
        <tissue evidence="2">Leaf</tissue>
    </source>
</reference>
<dbReference type="AlphaFoldDB" id="A0A822XYF6"/>
<comment type="caution">
    <text evidence="2">The sequence shown here is derived from an EMBL/GenBank/DDBJ whole genome shotgun (WGS) entry which is preliminary data.</text>
</comment>
<sequence>MIFHSVDLKRVLEGGPWTYDNHVLLLHHLKLGEIPNQIPLFHVDYWVQIYDLPVGFMFVNVGKQLGNFIGEFVEYDDNNNSGLWRNFMRIKVRLDVRNPLKQWKKIRRMGGEWSLVKFKYERLSNFCLWLIGAYRLIL</sequence>
<accession>A0A822XYF6</accession>
<dbReference type="EMBL" id="DUZY01000001">
    <property type="protein sequence ID" value="DAD24221.1"/>
    <property type="molecule type" value="Genomic_DNA"/>
</dbReference>
<name>A0A822XYF6_NELNU</name>
<proteinExistence type="predicted"/>
<dbReference type="InterPro" id="IPR040256">
    <property type="entry name" value="At4g02000-like"/>
</dbReference>
<dbReference type="InterPro" id="IPR025836">
    <property type="entry name" value="Zn_knuckle_CX2CX4HX4C"/>
</dbReference>
<dbReference type="Proteomes" id="UP000607653">
    <property type="component" value="Unassembled WGS sequence"/>
</dbReference>
<dbReference type="PANTHER" id="PTHR31286">
    <property type="entry name" value="GLYCINE-RICH CELL WALL STRUCTURAL PROTEIN 1.8-LIKE"/>
    <property type="match status" value="1"/>
</dbReference>
<feature type="domain" description="Zinc knuckle CX2CX4HX4C" evidence="1">
    <location>
        <begin position="94"/>
        <end position="127"/>
    </location>
</feature>
<evidence type="ECO:0000259" key="1">
    <source>
        <dbReference type="Pfam" id="PF14392"/>
    </source>
</evidence>
<organism evidence="2 3">
    <name type="scientific">Nelumbo nucifera</name>
    <name type="common">Sacred lotus</name>
    <dbReference type="NCBI Taxonomy" id="4432"/>
    <lineage>
        <taxon>Eukaryota</taxon>
        <taxon>Viridiplantae</taxon>
        <taxon>Streptophyta</taxon>
        <taxon>Embryophyta</taxon>
        <taxon>Tracheophyta</taxon>
        <taxon>Spermatophyta</taxon>
        <taxon>Magnoliopsida</taxon>
        <taxon>Proteales</taxon>
        <taxon>Nelumbonaceae</taxon>
        <taxon>Nelumbo</taxon>
    </lineage>
</organism>
<protein>
    <recommendedName>
        <fullName evidence="1">Zinc knuckle CX2CX4HX4C domain-containing protein</fullName>
    </recommendedName>
</protein>